<dbReference type="PANTHER" id="PTHR46637">
    <property type="entry name" value="TIS1421-TRANSPOSASE PROTEIN A"/>
    <property type="match status" value="1"/>
</dbReference>
<dbReference type="RefSeq" id="WP_272747340.1">
    <property type="nucleotide sequence ID" value="NZ_JAQQKX010000003.1"/>
</dbReference>
<evidence type="ECO:0000313" key="3">
    <source>
        <dbReference type="Proteomes" id="UP001214854"/>
    </source>
</evidence>
<evidence type="ECO:0000313" key="2">
    <source>
        <dbReference type="EMBL" id="MDC7682582.1"/>
    </source>
</evidence>
<feature type="domain" description="Insertion element IS402-like" evidence="1">
    <location>
        <begin position="7"/>
        <end position="49"/>
    </location>
</feature>
<dbReference type="Proteomes" id="UP001214854">
    <property type="component" value="Unassembled WGS sequence"/>
</dbReference>
<dbReference type="Pfam" id="PF13340">
    <property type="entry name" value="DUF4096"/>
    <property type="match status" value="1"/>
</dbReference>
<dbReference type="InterPro" id="IPR052909">
    <property type="entry name" value="Transposase_6_like"/>
</dbReference>
<dbReference type="EMBL" id="JAQQKX010000003">
    <property type="protein sequence ID" value="MDC7682582.1"/>
    <property type="molecule type" value="Genomic_DNA"/>
</dbReference>
<keyword evidence="3" id="KW-1185">Reference proteome</keyword>
<gene>
    <name evidence="2" type="ORF">PQU92_04805</name>
</gene>
<comment type="caution">
    <text evidence="2">The sequence shown here is derived from an EMBL/GenBank/DDBJ whole genome shotgun (WGS) entry which is preliminary data.</text>
</comment>
<accession>A0ABT5HRK5</accession>
<organism evidence="2 3">
    <name type="scientific">Asticcacaulis aquaticus</name>
    <dbReference type="NCBI Taxonomy" id="2984212"/>
    <lineage>
        <taxon>Bacteria</taxon>
        <taxon>Pseudomonadati</taxon>
        <taxon>Pseudomonadota</taxon>
        <taxon>Alphaproteobacteria</taxon>
        <taxon>Caulobacterales</taxon>
        <taxon>Caulobacteraceae</taxon>
        <taxon>Asticcacaulis</taxon>
    </lineage>
</organism>
<dbReference type="PANTHER" id="PTHR46637:SF1">
    <property type="entry name" value="BLL5188 PROTEIN"/>
    <property type="match status" value="1"/>
</dbReference>
<dbReference type="InterPro" id="IPR025161">
    <property type="entry name" value="IS402-like_dom"/>
</dbReference>
<protein>
    <submittedName>
        <fullName evidence="2">Transposase</fullName>
    </submittedName>
</protein>
<evidence type="ECO:0000259" key="1">
    <source>
        <dbReference type="Pfam" id="PF13340"/>
    </source>
</evidence>
<feature type="non-terminal residue" evidence="2">
    <location>
        <position position="49"/>
    </location>
</feature>
<reference evidence="2 3" key="1">
    <citation type="submission" date="2023-01" db="EMBL/GenBank/DDBJ databases">
        <title>Novel species of the genus Asticcacaulis isolated from rivers.</title>
        <authorList>
            <person name="Lu H."/>
        </authorList>
    </citation>
    <scope>NUCLEOTIDE SEQUENCE [LARGE SCALE GENOMIC DNA]</scope>
    <source>
        <strain evidence="2 3">BYS171W</strain>
    </source>
</reference>
<sequence>MAHEFWLSDAQWSAIEPVLPKVYSGARRDDDRRIISGIIHVLKSGCRWQ</sequence>
<name>A0ABT5HRK5_9CAUL</name>
<proteinExistence type="predicted"/>